<dbReference type="AlphaFoldDB" id="A0A5N5QXI5"/>
<dbReference type="PANTHER" id="PTHR23113:SF354">
    <property type="entry name" value="BUD SITE SELECTION PROTEIN 5"/>
    <property type="match status" value="1"/>
</dbReference>
<dbReference type="InterPro" id="IPR056685">
    <property type="entry name" value="DUF7783"/>
</dbReference>
<dbReference type="OrthoDB" id="28357at2759"/>
<protein>
    <submittedName>
        <fullName evidence="9">Cell division control protein 25</fullName>
    </submittedName>
</protein>
<dbReference type="GO" id="GO:0005085">
    <property type="term" value="F:guanyl-nucleotide exchange factor activity"/>
    <property type="evidence" value="ECO:0007669"/>
    <property type="project" value="UniProtKB-KW"/>
</dbReference>
<dbReference type="InterPro" id="IPR036028">
    <property type="entry name" value="SH3-like_dom_sf"/>
</dbReference>
<reference evidence="9 10" key="1">
    <citation type="journal article" date="2019" name="Fungal Biol. Biotechnol.">
        <title>Draft genome sequence of fastidious pathogen Ceratobasidium theobromae, which causes vascular-streak dieback in Theobroma cacao.</title>
        <authorList>
            <person name="Ali S.S."/>
            <person name="Asman A."/>
            <person name="Shao J."/>
            <person name="Firmansyah A.P."/>
            <person name="Susilo A.W."/>
            <person name="Rosmana A."/>
            <person name="McMahon P."/>
            <person name="Junaid M."/>
            <person name="Guest D."/>
            <person name="Kheng T.Y."/>
            <person name="Meinhardt L.W."/>
            <person name="Bailey B.A."/>
        </authorList>
    </citation>
    <scope>NUCLEOTIDE SEQUENCE [LARGE SCALE GENOMIC DNA]</scope>
    <source>
        <strain evidence="9 10">CT2</strain>
    </source>
</reference>
<feature type="region of interest" description="Disordered" evidence="5">
    <location>
        <begin position="206"/>
        <end position="225"/>
    </location>
</feature>
<dbReference type="PRINTS" id="PR00452">
    <property type="entry name" value="SH3DOMAIN"/>
</dbReference>
<evidence type="ECO:0000256" key="1">
    <source>
        <dbReference type="ARBA" id="ARBA00022443"/>
    </source>
</evidence>
<keyword evidence="1 4" id="KW-0728">SH3 domain</keyword>
<sequence>MADEQARGVDRVQHATMGEYVVALHDFEPVGGNTTCLSFRAGQEIRVLNRDSTGWWDGELDGRRGWFPSNYVKVSEEEGCPRVMVSLYHALLVLNTSVHASRVSHYQPSTACVISSVRTVLTATDCLHKTAPALARFPHLARARADVLQELGRLVAASKKASGDVEDARATDGMLRAGDAVFACCRRYVEVAVSCGVHVAGRERRDSASVDSLSSDEPEPIPSGHVPSAQLLSALRTTHDHLLSIIAAFIGHVHSHSRASHASSKGHLIKMTRETVDKVRQVLTIVCAVCDHPAVIGPERVALAAAKDALHAATSVLVEAVKRMLQPPTNREEEEKALAVQAATGTLRAGGDCVTAVRSCLTRRTGYDTDGLVFDIPAPPSVSDNRSMRSPTPSDTDSDPSEHADPDASVLVHPSSPSPLPSLLDSPSQPSEPAPDTPHSPDFDDDTESLMVEPSAESFHFALEPKSLPPVPQPADLLAVRSVHPHDVAYNTDGTLIGATLDALLEMMTAQDRTPDPKLTATFFISFRLFTTPLELVDVLHRRWDMRPPSDTYSPDEYDIWCRERLEPVRLRVYNFIKTWLDAHWQPSTDAVALAKLRDFVSSTAASMNPQAVQRLVDLLTQREPTAASDARLMAQANAMAARARSIERTRSKNSHAAAPTPVLSKSLFAQLRSAAYPSINVVDFDPLELARQFTIMESRLYSKILPEEILHVGLRSAAERGNSIRAMSTLSTAITGWVTETILDEPDTKKRTALLKLFIKIAGHCDDLNNFSTLRSILAALDSSTISRLSKTWIGLSTKNKARLENLRKLTDHTRNHYEYRARLRSVHGHAVPFLGLYLTDVTFCREGNSDNRVSPGDPSRTLLNFDKYRRLAAIAEDVQRFQVAYNLIEVPEVQKYLEFSFEKVKKSGNDLHDLYRRSLLVEPRQPADTLEQKAGTIKSSELFGWASRDRS</sequence>
<dbReference type="PROSITE" id="PS00720">
    <property type="entry name" value="RASGEF"/>
    <property type="match status" value="1"/>
</dbReference>
<evidence type="ECO:0000259" key="8">
    <source>
        <dbReference type="PROSITE" id="PS50212"/>
    </source>
</evidence>
<keyword evidence="9" id="KW-0132">Cell division</keyword>
<feature type="region of interest" description="Disordered" evidence="5">
    <location>
        <begin position="371"/>
        <end position="448"/>
    </location>
</feature>
<evidence type="ECO:0000313" key="9">
    <source>
        <dbReference type="EMBL" id="KAB5595877.1"/>
    </source>
</evidence>
<accession>A0A5N5QXI5</accession>
<evidence type="ECO:0000313" key="10">
    <source>
        <dbReference type="Proteomes" id="UP000383932"/>
    </source>
</evidence>
<gene>
    <name evidence="9" type="ORF">CTheo_641</name>
</gene>
<feature type="domain" description="SH3" evidence="6">
    <location>
        <begin position="16"/>
        <end position="77"/>
    </location>
</feature>
<dbReference type="Pfam" id="PF07653">
    <property type="entry name" value="SH3_2"/>
    <property type="match status" value="1"/>
</dbReference>
<dbReference type="Pfam" id="PF25006">
    <property type="entry name" value="DUF7783"/>
    <property type="match status" value="1"/>
</dbReference>
<dbReference type="SMART" id="SM00326">
    <property type="entry name" value="SH3"/>
    <property type="match status" value="1"/>
</dbReference>
<dbReference type="CDD" id="cd00155">
    <property type="entry name" value="RasGEF"/>
    <property type="match status" value="1"/>
</dbReference>
<keyword evidence="2 3" id="KW-0344">Guanine-nucleotide releasing factor</keyword>
<dbReference type="InterPro" id="IPR001452">
    <property type="entry name" value="SH3_domain"/>
</dbReference>
<comment type="caution">
    <text evidence="9">The sequence shown here is derived from an EMBL/GenBank/DDBJ whole genome shotgun (WGS) entry which is preliminary data.</text>
</comment>
<dbReference type="InterPro" id="IPR023578">
    <property type="entry name" value="Ras_GEF_dom_sf"/>
</dbReference>
<keyword evidence="10" id="KW-1185">Reference proteome</keyword>
<dbReference type="EMBL" id="SSOP01000005">
    <property type="protein sequence ID" value="KAB5595877.1"/>
    <property type="molecule type" value="Genomic_DNA"/>
</dbReference>
<evidence type="ECO:0000259" key="6">
    <source>
        <dbReference type="PROSITE" id="PS50002"/>
    </source>
</evidence>
<dbReference type="Gene3D" id="1.20.870.10">
    <property type="entry name" value="Son of sevenless (SoS) protein Chain: S domain 1"/>
    <property type="match status" value="1"/>
</dbReference>
<dbReference type="Proteomes" id="UP000383932">
    <property type="component" value="Unassembled WGS sequence"/>
</dbReference>
<dbReference type="SMART" id="SM00147">
    <property type="entry name" value="RasGEF"/>
    <property type="match status" value="1"/>
</dbReference>
<dbReference type="InterPro" id="IPR000651">
    <property type="entry name" value="Ras-like_Gua-exchang_fac_N"/>
</dbReference>
<dbReference type="InterPro" id="IPR001895">
    <property type="entry name" value="RASGEF_cat_dom"/>
</dbReference>
<evidence type="ECO:0000259" key="7">
    <source>
        <dbReference type="PROSITE" id="PS50009"/>
    </source>
</evidence>
<proteinExistence type="predicted"/>
<dbReference type="SMART" id="SM00229">
    <property type="entry name" value="RasGEFN"/>
    <property type="match status" value="1"/>
</dbReference>
<dbReference type="CDD" id="cd06224">
    <property type="entry name" value="REM"/>
    <property type="match status" value="1"/>
</dbReference>
<evidence type="ECO:0000256" key="2">
    <source>
        <dbReference type="ARBA" id="ARBA00022658"/>
    </source>
</evidence>
<dbReference type="PROSITE" id="PS50009">
    <property type="entry name" value="RASGEF_CAT"/>
    <property type="match status" value="1"/>
</dbReference>
<evidence type="ECO:0000256" key="3">
    <source>
        <dbReference type="PROSITE-ProRule" id="PRU00168"/>
    </source>
</evidence>
<dbReference type="SUPFAM" id="SSF48366">
    <property type="entry name" value="Ras GEF"/>
    <property type="match status" value="1"/>
</dbReference>
<dbReference type="InterPro" id="IPR019804">
    <property type="entry name" value="Ras_G-nucl-exch_fac_CS"/>
</dbReference>
<dbReference type="SUPFAM" id="SSF50044">
    <property type="entry name" value="SH3-domain"/>
    <property type="match status" value="1"/>
</dbReference>
<keyword evidence="9" id="KW-0131">Cell cycle</keyword>
<dbReference type="Pfam" id="PF00618">
    <property type="entry name" value="RasGEF_N"/>
    <property type="match status" value="1"/>
</dbReference>
<feature type="domain" description="N-terminal Ras-GEF" evidence="8">
    <location>
        <begin position="492"/>
        <end position="624"/>
    </location>
</feature>
<dbReference type="GO" id="GO:0051301">
    <property type="term" value="P:cell division"/>
    <property type="evidence" value="ECO:0007669"/>
    <property type="project" value="UniProtKB-KW"/>
</dbReference>
<dbReference type="GO" id="GO:0005886">
    <property type="term" value="C:plasma membrane"/>
    <property type="evidence" value="ECO:0007669"/>
    <property type="project" value="TreeGrafter"/>
</dbReference>
<organism evidence="9 10">
    <name type="scientific">Ceratobasidium theobromae</name>
    <dbReference type="NCBI Taxonomy" id="1582974"/>
    <lineage>
        <taxon>Eukaryota</taxon>
        <taxon>Fungi</taxon>
        <taxon>Dikarya</taxon>
        <taxon>Basidiomycota</taxon>
        <taxon>Agaricomycotina</taxon>
        <taxon>Agaricomycetes</taxon>
        <taxon>Cantharellales</taxon>
        <taxon>Ceratobasidiaceae</taxon>
        <taxon>Ceratobasidium</taxon>
    </lineage>
</organism>
<dbReference type="InterPro" id="IPR008937">
    <property type="entry name" value="Ras-like_GEF"/>
</dbReference>
<dbReference type="InterPro" id="IPR036964">
    <property type="entry name" value="RASGEF_cat_dom_sf"/>
</dbReference>
<dbReference type="Gene3D" id="2.30.30.40">
    <property type="entry name" value="SH3 Domains"/>
    <property type="match status" value="1"/>
</dbReference>
<feature type="domain" description="Ras-GEF" evidence="7">
    <location>
        <begin position="686"/>
        <end position="926"/>
    </location>
</feature>
<evidence type="ECO:0000256" key="5">
    <source>
        <dbReference type="SAM" id="MobiDB-lite"/>
    </source>
</evidence>
<dbReference type="Gene3D" id="1.10.840.10">
    <property type="entry name" value="Ras guanine-nucleotide exchange factors catalytic domain"/>
    <property type="match status" value="1"/>
</dbReference>
<dbReference type="Pfam" id="PF00617">
    <property type="entry name" value="RasGEF"/>
    <property type="match status" value="1"/>
</dbReference>
<dbReference type="PROSITE" id="PS50002">
    <property type="entry name" value="SH3"/>
    <property type="match status" value="1"/>
</dbReference>
<dbReference type="PROSITE" id="PS50212">
    <property type="entry name" value="RASGEF_NTER"/>
    <property type="match status" value="1"/>
</dbReference>
<dbReference type="PANTHER" id="PTHR23113">
    <property type="entry name" value="GUANINE NUCLEOTIDE EXCHANGE FACTOR"/>
    <property type="match status" value="1"/>
</dbReference>
<dbReference type="CDD" id="cd11883">
    <property type="entry name" value="SH3_Sdc25"/>
    <property type="match status" value="1"/>
</dbReference>
<evidence type="ECO:0000256" key="4">
    <source>
        <dbReference type="PROSITE-ProRule" id="PRU00192"/>
    </source>
</evidence>
<dbReference type="GO" id="GO:0007265">
    <property type="term" value="P:Ras protein signal transduction"/>
    <property type="evidence" value="ECO:0007669"/>
    <property type="project" value="TreeGrafter"/>
</dbReference>
<name>A0A5N5QXI5_9AGAM</name>